<dbReference type="PANTHER" id="PTHR43856">
    <property type="entry name" value="CARDIOLIPIN HYDROLASE"/>
    <property type="match status" value="1"/>
</dbReference>
<dbReference type="Gene3D" id="3.30.870.10">
    <property type="entry name" value="Endonuclease Chain A"/>
    <property type="match status" value="2"/>
</dbReference>
<keyword evidence="4" id="KW-0378">Hydrolase</keyword>
<feature type="domain" description="PLD phosphodiesterase" evidence="7">
    <location>
        <begin position="486"/>
        <end position="517"/>
    </location>
</feature>
<dbReference type="SUPFAM" id="SSF56024">
    <property type="entry name" value="Phospholipase D/nuclease"/>
    <property type="match status" value="2"/>
</dbReference>
<evidence type="ECO:0000256" key="5">
    <source>
        <dbReference type="ARBA" id="ARBA00022963"/>
    </source>
</evidence>
<dbReference type="CDD" id="cd09173">
    <property type="entry name" value="PLDc_Nuc_like_unchar1_2"/>
    <property type="match status" value="1"/>
</dbReference>
<keyword evidence="5" id="KW-0442">Lipid degradation</keyword>
<name>A0A1H7HJP2_9BURK</name>
<keyword evidence="9" id="KW-1185">Reference proteome</keyword>
<sequence length="599" mass="66020">MGAKVRSYLSPTLVLLAFDWPEGATRKDFLGFAIRRTPGFLSADGRTREARSWLPNRLTFDGPVPESQPDAPSNEAPIQKFMWWDARIEPADRQKKFTYDVYPVVGTPNDLQTLDAEAASCPLTLPAHIEDGIGTWFNRAVVSSQAFARQVDALGLDPHKTPPPDLALQLRTWLANDLEQTFPTVFADATLATSAVYHLTDDLWALPAFEAFGRAHGANALAVVYDSHAVREKGKTEPSPNQPAVDRLTGLAQLFGRDRTHIMHNKFIVADASDGRDAPARVLAGSANFTTEGITEQANVLHLLDSPALATLYDDRAKALAANPTIAQTAALPTDDSATPSNGWSTPVQIGRAAVRVCFSPEPRNRRLQIDTIVDTIRKAKHSVVFCLFMPTDEPLRDACFDAGDKGLMMFGLVNHISAKSAQTTEQEQKDGKQPDTAALANLALYHRSRTNRDVIDAEYFSPATTPEGFEPELQLFPGEKPPPYAPVIIHHKFIVIDAEGDDPVVYTGSANMSNNSEHYNDENLLEIRDGRIAAIYLAEFLRLYEHYRARAIGIEQQRRHTVTRLQLQADRGWADKYYKAGSPEEKARVALASDAGDA</sequence>
<dbReference type="EC" id="3.1.4.4" evidence="3"/>
<comment type="similarity">
    <text evidence="2">Belongs to the phospholipase D family.</text>
</comment>
<dbReference type="PROSITE" id="PS50035">
    <property type="entry name" value="PLD"/>
    <property type="match status" value="2"/>
</dbReference>
<evidence type="ECO:0000313" key="8">
    <source>
        <dbReference type="EMBL" id="SEK50499.1"/>
    </source>
</evidence>
<keyword evidence="6" id="KW-0443">Lipid metabolism</keyword>
<evidence type="ECO:0000256" key="3">
    <source>
        <dbReference type="ARBA" id="ARBA00012027"/>
    </source>
</evidence>
<evidence type="ECO:0000259" key="7">
    <source>
        <dbReference type="PROSITE" id="PS50035"/>
    </source>
</evidence>
<dbReference type="SMART" id="SM00155">
    <property type="entry name" value="PLDc"/>
    <property type="match status" value="2"/>
</dbReference>
<dbReference type="RefSeq" id="WP_090729900.1">
    <property type="nucleotide sequence ID" value="NZ_FOAJ01000002.1"/>
</dbReference>
<gene>
    <name evidence="8" type="ORF">SAMN05192542_102308</name>
</gene>
<dbReference type="GO" id="GO:0004630">
    <property type="term" value="F:phospholipase D activity"/>
    <property type="evidence" value="ECO:0007669"/>
    <property type="project" value="UniProtKB-EC"/>
</dbReference>
<proteinExistence type="inferred from homology"/>
<reference evidence="9" key="1">
    <citation type="submission" date="2016-10" db="EMBL/GenBank/DDBJ databases">
        <authorList>
            <person name="Varghese N."/>
            <person name="Submissions S."/>
        </authorList>
    </citation>
    <scope>NUCLEOTIDE SEQUENCE [LARGE SCALE GENOMIC DNA]</scope>
    <source>
        <strain evidence="9">LMG 26416</strain>
    </source>
</reference>
<dbReference type="PANTHER" id="PTHR43856:SF1">
    <property type="entry name" value="MITOCHONDRIAL CARDIOLIPIN HYDROLASE"/>
    <property type="match status" value="1"/>
</dbReference>
<dbReference type="InterPro" id="IPR025202">
    <property type="entry name" value="PLD-like_dom"/>
</dbReference>
<evidence type="ECO:0000256" key="2">
    <source>
        <dbReference type="ARBA" id="ARBA00008664"/>
    </source>
</evidence>
<evidence type="ECO:0000256" key="1">
    <source>
        <dbReference type="ARBA" id="ARBA00000798"/>
    </source>
</evidence>
<dbReference type="STRING" id="416943.SAMN05445871_3373"/>
<dbReference type="GO" id="GO:0016042">
    <property type="term" value="P:lipid catabolic process"/>
    <property type="evidence" value="ECO:0007669"/>
    <property type="project" value="UniProtKB-KW"/>
</dbReference>
<accession>A0A1H7HJP2</accession>
<organism evidence="8 9">
    <name type="scientific">Paraburkholderia caballeronis</name>
    <dbReference type="NCBI Taxonomy" id="416943"/>
    <lineage>
        <taxon>Bacteria</taxon>
        <taxon>Pseudomonadati</taxon>
        <taxon>Pseudomonadota</taxon>
        <taxon>Betaproteobacteria</taxon>
        <taxon>Burkholderiales</taxon>
        <taxon>Burkholderiaceae</taxon>
        <taxon>Paraburkholderia</taxon>
    </lineage>
</organism>
<feature type="domain" description="PLD phosphodiesterase" evidence="7">
    <location>
        <begin position="259"/>
        <end position="293"/>
    </location>
</feature>
<evidence type="ECO:0000313" key="9">
    <source>
        <dbReference type="Proteomes" id="UP000199120"/>
    </source>
</evidence>
<dbReference type="InterPro" id="IPR051406">
    <property type="entry name" value="PLD_domain"/>
</dbReference>
<evidence type="ECO:0000256" key="4">
    <source>
        <dbReference type="ARBA" id="ARBA00022801"/>
    </source>
</evidence>
<dbReference type="EMBL" id="FOAJ01000002">
    <property type="protein sequence ID" value="SEK50499.1"/>
    <property type="molecule type" value="Genomic_DNA"/>
</dbReference>
<dbReference type="Pfam" id="PF13091">
    <property type="entry name" value="PLDc_2"/>
    <property type="match status" value="1"/>
</dbReference>
<dbReference type="AlphaFoldDB" id="A0A1H7HJP2"/>
<dbReference type="Proteomes" id="UP000199120">
    <property type="component" value="Unassembled WGS sequence"/>
</dbReference>
<dbReference type="InterPro" id="IPR001736">
    <property type="entry name" value="PLipase_D/transphosphatidylase"/>
</dbReference>
<comment type="catalytic activity">
    <reaction evidence="1">
        <text>a 1,2-diacyl-sn-glycero-3-phosphocholine + H2O = a 1,2-diacyl-sn-glycero-3-phosphate + choline + H(+)</text>
        <dbReference type="Rhea" id="RHEA:14445"/>
        <dbReference type="ChEBI" id="CHEBI:15354"/>
        <dbReference type="ChEBI" id="CHEBI:15377"/>
        <dbReference type="ChEBI" id="CHEBI:15378"/>
        <dbReference type="ChEBI" id="CHEBI:57643"/>
        <dbReference type="ChEBI" id="CHEBI:58608"/>
        <dbReference type="EC" id="3.1.4.4"/>
    </reaction>
</comment>
<protein>
    <recommendedName>
        <fullName evidence="3">phospholipase D</fullName>
        <ecNumber evidence="3">3.1.4.4</ecNumber>
    </recommendedName>
</protein>
<evidence type="ECO:0000256" key="6">
    <source>
        <dbReference type="ARBA" id="ARBA00023098"/>
    </source>
</evidence>
<dbReference type="GO" id="GO:0006793">
    <property type="term" value="P:phosphorus metabolic process"/>
    <property type="evidence" value="ECO:0007669"/>
    <property type="project" value="UniProtKB-ARBA"/>
</dbReference>
<dbReference type="GO" id="GO:0016891">
    <property type="term" value="F:RNA endonuclease activity producing 5'-phosphomonoesters, hydrolytic mechanism"/>
    <property type="evidence" value="ECO:0007669"/>
    <property type="project" value="TreeGrafter"/>
</dbReference>